<evidence type="ECO:0000313" key="8">
    <source>
        <dbReference type="EMBL" id="ACZ43381.1"/>
    </source>
</evidence>
<keyword evidence="1" id="KW-0813">Transport</keyword>
<evidence type="ECO:0000256" key="4">
    <source>
        <dbReference type="ARBA" id="ARBA00022840"/>
    </source>
</evidence>
<sequence>MPRVRLEHLVKSYGRVRAVDDLCLEVEDREFFVLYGPSGAGKTTTLKLIAGAEHPDSGEVHIGGRRVDLLEPDARNVAMTFESYALYPHYSVYDNIAFPLRAPDRRMSRAEIDERVRWAARLLGIEHVLGHKPAEISQGQRQRTALARAIVRPADVYLFDEPLSHVDAKVRHYMRGELHRMSTMLNNTIIYVTHDYVEALSLGDRVGVLDHGRLHQVGTPREVYYAPRNLFVALSFGQPEMNILEGTLTAANGRLRVETALGTTHQLATGEPLPTAGTEVWVGLRPQDLQLGDLGAGTAFDAEVLVFEPLGTHGVLRARANGQVLNVLVPPNARFEPGSRVLLDYPEDALYLFDRESQLNILHPRITTPQGARDGGAKA</sequence>
<dbReference type="GO" id="GO:0005524">
    <property type="term" value="F:ATP binding"/>
    <property type="evidence" value="ECO:0007669"/>
    <property type="project" value="UniProtKB-KW"/>
</dbReference>
<dbReference type="Gene3D" id="2.40.50.100">
    <property type="match status" value="1"/>
</dbReference>
<protein>
    <submittedName>
        <fullName evidence="8">ABC transporter related protein</fullName>
    </submittedName>
</protein>
<dbReference type="Pfam" id="PF00005">
    <property type="entry name" value="ABC_tran"/>
    <property type="match status" value="1"/>
</dbReference>
<keyword evidence="3" id="KW-0547">Nucleotide-binding</keyword>
<evidence type="ECO:0000256" key="2">
    <source>
        <dbReference type="ARBA" id="ARBA00022475"/>
    </source>
</evidence>
<keyword evidence="2" id="KW-1003">Cell membrane</keyword>
<dbReference type="OrthoDB" id="2550338at2"/>
<dbReference type="KEGG" id="ttr:Tter_2491"/>
<dbReference type="PROSITE" id="PS50893">
    <property type="entry name" value="ABC_TRANSPORTER_2"/>
    <property type="match status" value="1"/>
</dbReference>
<dbReference type="EMBL" id="CP001826">
    <property type="protein sequence ID" value="ACZ43381.1"/>
    <property type="molecule type" value="Genomic_DNA"/>
</dbReference>
<proteinExistence type="predicted"/>
<dbReference type="GO" id="GO:0016887">
    <property type="term" value="F:ATP hydrolysis activity"/>
    <property type="evidence" value="ECO:0007669"/>
    <property type="project" value="InterPro"/>
</dbReference>
<dbReference type="SMART" id="SM00382">
    <property type="entry name" value="AAA"/>
    <property type="match status" value="1"/>
</dbReference>
<dbReference type="GO" id="GO:0055052">
    <property type="term" value="C:ATP-binding cassette (ABC) transporter complex, substrate-binding subunit-containing"/>
    <property type="evidence" value="ECO:0007669"/>
    <property type="project" value="TreeGrafter"/>
</dbReference>
<dbReference type="FunFam" id="3.40.50.300:FF:000042">
    <property type="entry name" value="Maltose/maltodextrin ABC transporter, ATP-binding protein"/>
    <property type="match status" value="1"/>
</dbReference>
<feature type="domain" description="ABC transporter" evidence="7">
    <location>
        <begin position="4"/>
        <end position="236"/>
    </location>
</feature>
<dbReference type="AlphaFoldDB" id="D1CI10"/>
<evidence type="ECO:0000256" key="5">
    <source>
        <dbReference type="ARBA" id="ARBA00022967"/>
    </source>
</evidence>
<keyword evidence="5" id="KW-1278">Translocase</keyword>
<dbReference type="eggNOG" id="COG3842">
    <property type="taxonomic scope" value="Bacteria"/>
</dbReference>
<dbReference type="Proteomes" id="UP000000323">
    <property type="component" value="Chromosome 2"/>
</dbReference>
<dbReference type="PANTHER" id="PTHR43875">
    <property type="entry name" value="MALTODEXTRIN IMPORT ATP-BINDING PROTEIN MSMX"/>
    <property type="match status" value="1"/>
</dbReference>
<evidence type="ECO:0000256" key="3">
    <source>
        <dbReference type="ARBA" id="ARBA00022741"/>
    </source>
</evidence>
<dbReference type="InterPro" id="IPR047641">
    <property type="entry name" value="ABC_transpr_MalK/UgpC-like"/>
</dbReference>
<keyword evidence="6" id="KW-0472">Membrane</keyword>
<dbReference type="Gene3D" id="3.40.50.300">
    <property type="entry name" value="P-loop containing nucleotide triphosphate hydrolases"/>
    <property type="match status" value="1"/>
</dbReference>
<keyword evidence="4" id="KW-0067">ATP-binding</keyword>
<dbReference type="InterPro" id="IPR012340">
    <property type="entry name" value="NA-bd_OB-fold"/>
</dbReference>
<name>D1CI10_THET1</name>
<dbReference type="RefSeq" id="WP_012876412.1">
    <property type="nucleotide sequence ID" value="NC_013526.1"/>
</dbReference>
<keyword evidence="9" id="KW-1185">Reference proteome</keyword>
<dbReference type="PANTHER" id="PTHR43875:SF15">
    <property type="entry name" value="TREHALOSE IMPORT ATP-BINDING PROTEIN SUGC"/>
    <property type="match status" value="1"/>
</dbReference>
<organism evidence="8 9">
    <name type="scientific">Thermobaculum terrenum (strain ATCC BAA-798 / CCMEE 7001 / YNP1)</name>
    <dbReference type="NCBI Taxonomy" id="525904"/>
    <lineage>
        <taxon>Bacteria</taxon>
        <taxon>Bacillati</taxon>
        <taxon>Chloroflexota</taxon>
        <taxon>Chloroflexia</taxon>
        <taxon>Candidatus Thermobaculales</taxon>
        <taxon>Candidatus Thermobaculaceae</taxon>
        <taxon>Thermobaculum</taxon>
    </lineage>
</organism>
<dbReference type="InterPro" id="IPR013611">
    <property type="entry name" value="Transp-assoc_OB_typ2"/>
</dbReference>
<gene>
    <name evidence="8" type="ordered locus">Tter_2491</name>
</gene>
<dbReference type="HOGENOM" id="CLU_000604_1_1_0"/>
<evidence type="ECO:0000256" key="1">
    <source>
        <dbReference type="ARBA" id="ARBA00022448"/>
    </source>
</evidence>
<dbReference type="Pfam" id="PF08402">
    <property type="entry name" value="TOBE_2"/>
    <property type="match status" value="1"/>
</dbReference>
<dbReference type="InterPro" id="IPR027417">
    <property type="entry name" value="P-loop_NTPase"/>
</dbReference>
<evidence type="ECO:0000313" key="9">
    <source>
        <dbReference type="Proteomes" id="UP000000323"/>
    </source>
</evidence>
<reference evidence="9" key="1">
    <citation type="journal article" date="2010" name="Stand. Genomic Sci.">
        <title>Complete genome sequence of 'Thermobaculum terrenum' type strain (YNP1).</title>
        <authorList>
            <person name="Kiss H."/>
            <person name="Cleland D."/>
            <person name="Lapidus A."/>
            <person name="Lucas S."/>
            <person name="Glavina Del Rio T."/>
            <person name="Nolan M."/>
            <person name="Tice H."/>
            <person name="Han C."/>
            <person name="Goodwin L."/>
            <person name="Pitluck S."/>
            <person name="Liolios K."/>
            <person name="Ivanova N."/>
            <person name="Mavromatis K."/>
            <person name="Ovchinnikova G."/>
            <person name="Pati A."/>
            <person name="Chen A."/>
            <person name="Palaniappan K."/>
            <person name="Land M."/>
            <person name="Hauser L."/>
            <person name="Chang Y."/>
            <person name="Jeffries C."/>
            <person name="Lu M."/>
            <person name="Brettin T."/>
            <person name="Detter J."/>
            <person name="Goker M."/>
            <person name="Tindall B."/>
            <person name="Beck B."/>
            <person name="McDermott T."/>
            <person name="Woyke T."/>
            <person name="Bristow J."/>
            <person name="Eisen J."/>
            <person name="Markowitz V."/>
            <person name="Hugenholtz P."/>
            <person name="Kyrpides N."/>
            <person name="Klenk H."/>
            <person name="Cheng J."/>
        </authorList>
    </citation>
    <scope>NUCLEOTIDE SEQUENCE [LARGE SCALE GENOMIC DNA]</scope>
    <source>
        <strain evidence="9">ATCC BAA-798 / YNP1</strain>
    </source>
</reference>
<evidence type="ECO:0000256" key="6">
    <source>
        <dbReference type="ARBA" id="ARBA00023136"/>
    </source>
</evidence>
<dbReference type="InterPro" id="IPR008995">
    <property type="entry name" value="Mo/tungstate-bd_C_term_dom"/>
</dbReference>
<dbReference type="STRING" id="525904.Tter_2491"/>
<dbReference type="InterPro" id="IPR003439">
    <property type="entry name" value="ABC_transporter-like_ATP-bd"/>
</dbReference>
<accession>D1CI10</accession>
<dbReference type="SUPFAM" id="SSF52540">
    <property type="entry name" value="P-loop containing nucleoside triphosphate hydrolases"/>
    <property type="match status" value="1"/>
</dbReference>
<dbReference type="InterPro" id="IPR003593">
    <property type="entry name" value="AAA+_ATPase"/>
</dbReference>
<evidence type="ECO:0000259" key="7">
    <source>
        <dbReference type="PROSITE" id="PS50893"/>
    </source>
</evidence>
<dbReference type="GO" id="GO:0140359">
    <property type="term" value="F:ABC-type transporter activity"/>
    <property type="evidence" value="ECO:0007669"/>
    <property type="project" value="UniProtKB-ARBA"/>
</dbReference>
<dbReference type="SUPFAM" id="SSF50331">
    <property type="entry name" value="MOP-like"/>
    <property type="match status" value="1"/>
</dbReference>
<dbReference type="Gene3D" id="2.40.50.140">
    <property type="entry name" value="Nucleic acid-binding proteins"/>
    <property type="match status" value="1"/>
</dbReference>